<evidence type="ECO:0000313" key="3">
    <source>
        <dbReference type="EMBL" id="XBO72430.1"/>
    </source>
</evidence>
<reference evidence="3" key="1">
    <citation type="submission" date="2022-06" db="EMBL/GenBank/DDBJ databases">
        <title>A novel DMS-producing enzyme.</title>
        <authorList>
            <person name="Zhang Y."/>
        </authorList>
    </citation>
    <scope>NUCLEOTIDE SEQUENCE</scope>
    <source>
        <strain evidence="3">RT37</strain>
    </source>
</reference>
<dbReference type="InterPro" id="IPR009936">
    <property type="entry name" value="DUF1468"/>
</dbReference>
<feature type="domain" description="DUF1468" evidence="2">
    <location>
        <begin position="30"/>
        <end position="172"/>
    </location>
</feature>
<keyword evidence="1" id="KW-0812">Transmembrane</keyword>
<feature type="transmembrane region" description="Helical" evidence="1">
    <location>
        <begin position="62"/>
        <end position="83"/>
    </location>
</feature>
<accession>A0AAU7KM36</accession>
<dbReference type="EMBL" id="CP098827">
    <property type="protein sequence ID" value="XBO72430.1"/>
    <property type="molecule type" value="Genomic_DNA"/>
</dbReference>
<protein>
    <submittedName>
        <fullName evidence="3">Tripartite tricarboxylate transporter TctB family protein</fullName>
    </submittedName>
</protein>
<sequence length="177" mass="18906">MSQSTTDRSPSGERHAPGRGGPLAHVLLNIALAALFTALFVRAQALPSSMWEPLGSGSFPRLVLAALVALNLAIAFKEARAFLRQSAGERGQVGAWIWRHRLAFAVLALFAVYIIALPWLGFSLASLAFLLAGQWLLGARSLKALAIAVVVALVFSLGVDTLFRDVFVISLPRGLFG</sequence>
<evidence type="ECO:0000256" key="1">
    <source>
        <dbReference type="SAM" id="Phobius"/>
    </source>
</evidence>
<feature type="transmembrane region" description="Helical" evidence="1">
    <location>
        <begin position="104"/>
        <end position="132"/>
    </location>
</feature>
<keyword evidence="1" id="KW-0472">Membrane</keyword>
<keyword evidence="1" id="KW-1133">Transmembrane helix</keyword>
<dbReference type="RefSeq" id="WP_052704387.1">
    <property type="nucleotide sequence ID" value="NZ_CP098827.1"/>
</dbReference>
<name>A0AAU7KM36_9GAMM</name>
<feature type="transmembrane region" description="Helical" evidence="1">
    <location>
        <begin position="144"/>
        <end position="163"/>
    </location>
</feature>
<dbReference type="Pfam" id="PF07331">
    <property type="entry name" value="TctB"/>
    <property type="match status" value="1"/>
</dbReference>
<evidence type="ECO:0000259" key="2">
    <source>
        <dbReference type="Pfam" id="PF07331"/>
    </source>
</evidence>
<gene>
    <name evidence="3" type="ORF">NFG58_06920</name>
</gene>
<dbReference type="AlphaFoldDB" id="A0AAU7KM36"/>
<organism evidence="3">
    <name type="scientific">Halomonas sp. RT37</name>
    <dbReference type="NCBI Taxonomy" id="2950872"/>
    <lineage>
        <taxon>Bacteria</taxon>
        <taxon>Pseudomonadati</taxon>
        <taxon>Pseudomonadota</taxon>
        <taxon>Gammaproteobacteria</taxon>
        <taxon>Oceanospirillales</taxon>
        <taxon>Halomonadaceae</taxon>
        <taxon>Halomonas</taxon>
    </lineage>
</organism>
<feature type="transmembrane region" description="Helical" evidence="1">
    <location>
        <begin position="21"/>
        <end position="42"/>
    </location>
</feature>
<proteinExistence type="predicted"/>